<keyword evidence="3" id="KW-0274">FAD</keyword>
<dbReference type="InterPro" id="IPR002938">
    <property type="entry name" value="FAD-bd"/>
</dbReference>
<evidence type="ECO:0000256" key="5">
    <source>
        <dbReference type="ARBA" id="ARBA00023033"/>
    </source>
</evidence>
<dbReference type="GeneID" id="73327196"/>
<evidence type="ECO:0000313" key="7">
    <source>
        <dbReference type="EMBL" id="GKT46213.1"/>
    </source>
</evidence>
<dbReference type="Proteomes" id="UP001055115">
    <property type="component" value="Unassembled WGS sequence"/>
</dbReference>
<dbReference type="PANTHER" id="PTHR13789:SF215">
    <property type="entry name" value="FAD-BINDING DOMAIN-CONTAINING PROTEIN-RELATED"/>
    <property type="match status" value="1"/>
</dbReference>
<keyword evidence="2" id="KW-0285">Flavoprotein</keyword>
<dbReference type="PANTHER" id="PTHR13789">
    <property type="entry name" value="MONOOXYGENASE"/>
    <property type="match status" value="1"/>
</dbReference>
<name>A0AA37LD46_9PEZI</name>
<feature type="domain" description="FAD-binding" evidence="6">
    <location>
        <begin position="2"/>
        <end position="169"/>
    </location>
</feature>
<comment type="similarity">
    <text evidence="1">Belongs to the paxM FAD-dependent monooxygenase family.</text>
</comment>
<evidence type="ECO:0000259" key="6">
    <source>
        <dbReference type="Pfam" id="PF01494"/>
    </source>
</evidence>
<dbReference type="GO" id="GO:0071949">
    <property type="term" value="F:FAD binding"/>
    <property type="evidence" value="ECO:0007669"/>
    <property type="project" value="InterPro"/>
</dbReference>
<dbReference type="PRINTS" id="PR00420">
    <property type="entry name" value="RNGMNOXGNASE"/>
</dbReference>
<evidence type="ECO:0000256" key="3">
    <source>
        <dbReference type="ARBA" id="ARBA00022827"/>
    </source>
</evidence>
<comment type="caution">
    <text evidence="7">The sequence shown here is derived from an EMBL/GenBank/DDBJ whole genome shotgun (WGS) entry which is preliminary data.</text>
</comment>
<dbReference type="RefSeq" id="XP_049128563.1">
    <property type="nucleotide sequence ID" value="XM_049272606.1"/>
</dbReference>
<keyword evidence="5 7" id="KW-0503">Monooxygenase</keyword>
<protein>
    <submittedName>
        <fullName evidence="7">FAD-dependent monooxygenase OpS4</fullName>
    </submittedName>
</protein>
<dbReference type="EMBL" id="BQXU01000015">
    <property type="protein sequence ID" value="GKT46213.1"/>
    <property type="molecule type" value="Genomic_DNA"/>
</dbReference>
<reference evidence="7 8" key="1">
    <citation type="submission" date="2022-03" db="EMBL/GenBank/DDBJ databases">
        <title>Genome data of Colletotrichum spp.</title>
        <authorList>
            <person name="Utami Y.D."/>
            <person name="Hiruma K."/>
        </authorList>
    </citation>
    <scope>NUCLEOTIDE SEQUENCE [LARGE SCALE GENOMIC DNA]</scope>
    <source>
        <strain evidence="7 8">MAFF 239500</strain>
    </source>
</reference>
<proteinExistence type="inferred from homology"/>
<evidence type="ECO:0000313" key="8">
    <source>
        <dbReference type="Proteomes" id="UP001055115"/>
    </source>
</evidence>
<dbReference type="GO" id="GO:0004497">
    <property type="term" value="F:monooxygenase activity"/>
    <property type="evidence" value="ECO:0007669"/>
    <property type="project" value="UniProtKB-KW"/>
</dbReference>
<accession>A0AA37LD46</accession>
<dbReference type="InterPro" id="IPR036188">
    <property type="entry name" value="FAD/NAD-bd_sf"/>
</dbReference>
<dbReference type="Gene3D" id="3.50.50.60">
    <property type="entry name" value="FAD/NAD(P)-binding domain"/>
    <property type="match status" value="1"/>
</dbReference>
<keyword evidence="8" id="KW-1185">Reference proteome</keyword>
<evidence type="ECO:0000256" key="1">
    <source>
        <dbReference type="ARBA" id="ARBA00007992"/>
    </source>
</evidence>
<dbReference type="InterPro" id="IPR050493">
    <property type="entry name" value="FAD-dep_Monooxygenase_BioMet"/>
</dbReference>
<keyword evidence="4" id="KW-0560">Oxidoreductase</keyword>
<gene>
    <name evidence="7" type="ORF">ColSpa_06394</name>
</gene>
<organism evidence="7 8">
    <name type="scientific">Colletotrichum spaethianum</name>
    <dbReference type="NCBI Taxonomy" id="700344"/>
    <lineage>
        <taxon>Eukaryota</taxon>
        <taxon>Fungi</taxon>
        <taxon>Dikarya</taxon>
        <taxon>Ascomycota</taxon>
        <taxon>Pezizomycotina</taxon>
        <taxon>Sordariomycetes</taxon>
        <taxon>Hypocreomycetidae</taxon>
        <taxon>Glomerellales</taxon>
        <taxon>Glomerellaceae</taxon>
        <taxon>Colletotrichum</taxon>
        <taxon>Colletotrichum spaethianum species complex</taxon>
    </lineage>
</organism>
<dbReference type="AlphaFoldDB" id="A0AA37LD46"/>
<dbReference type="SUPFAM" id="SSF51905">
    <property type="entry name" value="FAD/NAD(P)-binding domain"/>
    <property type="match status" value="1"/>
</dbReference>
<dbReference type="Pfam" id="PF01494">
    <property type="entry name" value="FAD_binding_3"/>
    <property type="match status" value="1"/>
</dbReference>
<sequence>MLDVVIVGAGIAGLSAGISLRRAGHQVRIYERSSMNNETGAAINLTPNTTRFLTRWGLDPEALGFVKAGPIHLHDPATMEITATESHADSGELFDADLWYAHRVDLHDILRKMATDSAGPGVPVTILANSSVVRYSPDLPAIHLQDGEEVRADLVVGADGIHSIACETVLGRTNPPLPPNHYNSCYRFLIPAEVLEEDPETKFWNENVDGLVRLFPDDKTNRNLISYPCRKYVSENQARKDMQLTKQQQNSQLHRHIF</sequence>
<evidence type="ECO:0000256" key="4">
    <source>
        <dbReference type="ARBA" id="ARBA00023002"/>
    </source>
</evidence>
<evidence type="ECO:0000256" key="2">
    <source>
        <dbReference type="ARBA" id="ARBA00022630"/>
    </source>
</evidence>